<sequence length="128" mass="14656">MAWSPDLVAFMVLLFFCIIGSVIGHHLFTSNKNYGRMGGKSDQEQSPKEFPTSISQPKACFQLAGMVFSLSKQTNRDSTSNYSQNFPKVVWHCLRQVIKKLEPKCQIFFEYLDSILDEFVTAFKNSEE</sequence>
<name>A0A915D113_9BILA</name>
<accession>A0A915D113</accession>
<keyword evidence="2" id="KW-1185">Reference proteome</keyword>
<dbReference type="WBParaSite" id="jg14254">
    <property type="protein sequence ID" value="jg14254"/>
    <property type="gene ID" value="jg14254"/>
</dbReference>
<proteinExistence type="predicted"/>
<dbReference type="AlphaFoldDB" id="A0A915D113"/>
<organism evidence="2 3">
    <name type="scientific">Ditylenchus dipsaci</name>
    <dbReference type="NCBI Taxonomy" id="166011"/>
    <lineage>
        <taxon>Eukaryota</taxon>
        <taxon>Metazoa</taxon>
        <taxon>Ecdysozoa</taxon>
        <taxon>Nematoda</taxon>
        <taxon>Chromadorea</taxon>
        <taxon>Rhabditida</taxon>
        <taxon>Tylenchina</taxon>
        <taxon>Tylenchomorpha</taxon>
        <taxon>Sphaerularioidea</taxon>
        <taxon>Anguinidae</taxon>
        <taxon>Anguininae</taxon>
        <taxon>Ditylenchus</taxon>
    </lineage>
</organism>
<feature type="chain" id="PRO_5037778179" evidence="1">
    <location>
        <begin position="25"/>
        <end position="128"/>
    </location>
</feature>
<evidence type="ECO:0000256" key="1">
    <source>
        <dbReference type="SAM" id="SignalP"/>
    </source>
</evidence>
<dbReference type="Proteomes" id="UP000887574">
    <property type="component" value="Unplaced"/>
</dbReference>
<protein>
    <submittedName>
        <fullName evidence="3">Uncharacterized protein</fullName>
    </submittedName>
</protein>
<keyword evidence="1" id="KW-0732">Signal</keyword>
<evidence type="ECO:0000313" key="2">
    <source>
        <dbReference type="Proteomes" id="UP000887574"/>
    </source>
</evidence>
<feature type="signal peptide" evidence="1">
    <location>
        <begin position="1"/>
        <end position="24"/>
    </location>
</feature>
<reference evidence="3" key="1">
    <citation type="submission" date="2022-11" db="UniProtKB">
        <authorList>
            <consortium name="WormBaseParasite"/>
        </authorList>
    </citation>
    <scope>IDENTIFICATION</scope>
</reference>
<evidence type="ECO:0000313" key="3">
    <source>
        <dbReference type="WBParaSite" id="jg14254"/>
    </source>
</evidence>